<evidence type="ECO:0000256" key="7">
    <source>
        <dbReference type="ARBA" id="ARBA00022840"/>
    </source>
</evidence>
<dbReference type="PRINTS" id="PR01040">
    <property type="entry name" value="TRNASYNTHTYR"/>
</dbReference>
<dbReference type="NCBIfam" id="NF006330">
    <property type="entry name" value="PRK08560.1"/>
    <property type="match status" value="1"/>
</dbReference>
<evidence type="ECO:0000313" key="15">
    <source>
        <dbReference type="Proteomes" id="UP000631181"/>
    </source>
</evidence>
<evidence type="ECO:0000256" key="10">
    <source>
        <dbReference type="ARBA" id="ARBA00033323"/>
    </source>
</evidence>
<dbReference type="NCBIfam" id="TIGR00234">
    <property type="entry name" value="tyrS"/>
    <property type="match status" value="1"/>
</dbReference>
<sequence>MHTSRWLWPLRLRTLPQDPTSRSLRLYVAISKLAWLFTTTDQWYYDRPTCRLFSAGQTAGLRWHFYCCIVLAIMSMSAEQRFALISENLGEILNPELIESILKEGRSPRIYWGTATTGRPHSGYFVAALKIAQLLAAGCEVVILLADVHAFLDSMKAPLELVENRVKYYEKVIRAILEAVGVSTDKLEFVLGSSYQRNSDYVMDVYRLAALTSEHDCRKAGAEIVKQSTNAPMSGLLYPILQVLDEEYLKVDAELGGLDQRKLFVAATEWLPKLGYRKRAHLITPMVAGLSGGKMSSSVEDSKIDLLDPPEAVAKKIRKSEAAPKIVENNGIIAMVEFVLLPAAGLAGKKEFRVERRDAEPLIYTDIQQLKDDYANDVLTPQFLKPAAAEALTRLMAPIYDAYQASPEWQEITLKAYPPPVVQKKQKKVKDRGSRHPGAAPGQQAEQTQQELPERPKEQ</sequence>
<comment type="subcellular location">
    <subcellularLocation>
        <location evidence="1">Cytoplasm</location>
    </subcellularLocation>
</comment>
<evidence type="ECO:0000256" key="5">
    <source>
        <dbReference type="ARBA" id="ARBA00022598"/>
    </source>
</evidence>
<evidence type="ECO:0000256" key="4">
    <source>
        <dbReference type="ARBA" id="ARBA00022490"/>
    </source>
</evidence>
<evidence type="ECO:0000256" key="6">
    <source>
        <dbReference type="ARBA" id="ARBA00022741"/>
    </source>
</evidence>
<dbReference type="Gene3D" id="1.10.240.10">
    <property type="entry name" value="Tyrosyl-Transfer RNA Synthetase"/>
    <property type="match status" value="1"/>
</dbReference>
<keyword evidence="8 12" id="KW-0648">Protein biosynthesis</keyword>
<protein>
    <recommendedName>
        <fullName evidence="3 12">Tyrosine--tRNA ligase</fullName>
        <ecNumber evidence="3 12">6.1.1.1</ecNumber>
    </recommendedName>
    <alternativeName>
        <fullName evidence="10 12">Tyrosyl-tRNA synthetase</fullName>
    </alternativeName>
</protein>
<dbReference type="PANTHER" id="PTHR46264:SF4">
    <property type="entry name" value="TYROSINE--TRNA LIGASE, CYTOPLASMIC"/>
    <property type="match status" value="1"/>
</dbReference>
<evidence type="ECO:0000256" key="8">
    <source>
        <dbReference type="ARBA" id="ARBA00022917"/>
    </source>
</evidence>
<comment type="catalytic activity">
    <reaction evidence="11 12">
        <text>tRNA(Tyr) + L-tyrosine + ATP = L-tyrosyl-tRNA(Tyr) + AMP + diphosphate + H(+)</text>
        <dbReference type="Rhea" id="RHEA:10220"/>
        <dbReference type="Rhea" id="RHEA-COMP:9706"/>
        <dbReference type="Rhea" id="RHEA-COMP:9707"/>
        <dbReference type="ChEBI" id="CHEBI:15378"/>
        <dbReference type="ChEBI" id="CHEBI:30616"/>
        <dbReference type="ChEBI" id="CHEBI:33019"/>
        <dbReference type="ChEBI" id="CHEBI:58315"/>
        <dbReference type="ChEBI" id="CHEBI:78442"/>
        <dbReference type="ChEBI" id="CHEBI:78536"/>
        <dbReference type="ChEBI" id="CHEBI:456215"/>
        <dbReference type="EC" id="6.1.1.1"/>
    </reaction>
</comment>
<keyword evidence="15" id="KW-1185">Reference proteome</keyword>
<dbReference type="InterPro" id="IPR014729">
    <property type="entry name" value="Rossmann-like_a/b/a_fold"/>
</dbReference>
<comment type="similarity">
    <text evidence="2 12">Belongs to the class-I aminoacyl-tRNA synthetase family.</text>
</comment>
<evidence type="ECO:0000256" key="13">
    <source>
        <dbReference type="SAM" id="MobiDB-lite"/>
    </source>
</evidence>
<evidence type="ECO:0000256" key="3">
    <source>
        <dbReference type="ARBA" id="ARBA00013160"/>
    </source>
</evidence>
<dbReference type="Pfam" id="PF00579">
    <property type="entry name" value="tRNA-synt_1b"/>
    <property type="match status" value="1"/>
</dbReference>
<dbReference type="EMBL" id="WIWV01000046">
    <property type="protein sequence ID" value="KAF7716082.1"/>
    <property type="molecule type" value="Genomic_DNA"/>
</dbReference>
<accession>A0A8J8W2F7</accession>
<dbReference type="FunFam" id="3.40.50.620:FF:000040">
    <property type="entry name" value="Tyrosine--tRNA ligase"/>
    <property type="match status" value="1"/>
</dbReference>
<dbReference type="InterPro" id="IPR002305">
    <property type="entry name" value="aa-tRNA-synth_Ic"/>
</dbReference>
<dbReference type="SUPFAM" id="SSF52374">
    <property type="entry name" value="Nucleotidylyl transferase"/>
    <property type="match status" value="1"/>
</dbReference>
<name>A0A8J8W2F7_9EURO</name>
<dbReference type="Gene3D" id="3.40.50.620">
    <property type="entry name" value="HUPs"/>
    <property type="match status" value="1"/>
</dbReference>
<keyword evidence="5 12" id="KW-0436">Ligase</keyword>
<evidence type="ECO:0000256" key="9">
    <source>
        <dbReference type="ARBA" id="ARBA00023146"/>
    </source>
</evidence>
<dbReference type="OrthoDB" id="197206at2759"/>
<feature type="region of interest" description="Disordered" evidence="13">
    <location>
        <begin position="423"/>
        <end position="459"/>
    </location>
</feature>
<dbReference type="GO" id="GO:0005737">
    <property type="term" value="C:cytoplasm"/>
    <property type="evidence" value="ECO:0007669"/>
    <property type="project" value="UniProtKB-SubCell"/>
</dbReference>
<dbReference type="PANTHER" id="PTHR46264">
    <property type="entry name" value="TYROSINE-TRNA LIGASE"/>
    <property type="match status" value="1"/>
</dbReference>
<feature type="compositionally biased region" description="Basic residues" evidence="13">
    <location>
        <begin position="424"/>
        <end position="435"/>
    </location>
</feature>
<dbReference type="AlphaFoldDB" id="A0A8J8W2F7"/>
<gene>
    <name evidence="14" type="ORF">PECM_006025</name>
</gene>
<keyword evidence="7 12" id="KW-0067">ATP-binding</keyword>
<keyword evidence="6 12" id="KW-0547">Nucleotide-binding</keyword>
<keyword evidence="9 12" id="KW-0030">Aminoacyl-tRNA synthetase</keyword>
<dbReference type="Proteomes" id="UP000631181">
    <property type="component" value="Unassembled WGS sequence"/>
</dbReference>
<evidence type="ECO:0000256" key="11">
    <source>
        <dbReference type="ARBA" id="ARBA00048248"/>
    </source>
</evidence>
<evidence type="ECO:0000256" key="12">
    <source>
        <dbReference type="RuleBase" id="RU361234"/>
    </source>
</evidence>
<dbReference type="InterPro" id="IPR002307">
    <property type="entry name" value="Tyr-tRNA-ligase"/>
</dbReference>
<dbReference type="InterPro" id="IPR050489">
    <property type="entry name" value="Tyr-tRNA_synthase"/>
</dbReference>
<evidence type="ECO:0000313" key="14">
    <source>
        <dbReference type="EMBL" id="KAF7716082.1"/>
    </source>
</evidence>
<proteinExistence type="inferred from homology"/>
<keyword evidence="4" id="KW-0963">Cytoplasm</keyword>
<dbReference type="GO" id="GO:0004831">
    <property type="term" value="F:tyrosine-tRNA ligase activity"/>
    <property type="evidence" value="ECO:0007669"/>
    <property type="project" value="UniProtKB-EC"/>
</dbReference>
<evidence type="ECO:0000256" key="2">
    <source>
        <dbReference type="ARBA" id="ARBA00005594"/>
    </source>
</evidence>
<dbReference type="EC" id="6.1.1.1" evidence="3 12"/>
<evidence type="ECO:0000256" key="1">
    <source>
        <dbReference type="ARBA" id="ARBA00004496"/>
    </source>
</evidence>
<organism evidence="14 15">
    <name type="scientific">Penicillium ucsense</name>
    <dbReference type="NCBI Taxonomy" id="2839758"/>
    <lineage>
        <taxon>Eukaryota</taxon>
        <taxon>Fungi</taxon>
        <taxon>Dikarya</taxon>
        <taxon>Ascomycota</taxon>
        <taxon>Pezizomycotina</taxon>
        <taxon>Eurotiomycetes</taxon>
        <taxon>Eurotiomycetidae</taxon>
        <taxon>Eurotiales</taxon>
        <taxon>Aspergillaceae</taxon>
        <taxon>Penicillium</taxon>
    </lineage>
</organism>
<reference evidence="14" key="1">
    <citation type="journal article" date="2020" name="Front. Microbiol.">
        <title>Gene regulatory networks of Penicillium echinulatum 2HH and Penicillium oxalicum 114-2 inferred by a computational biology approach.</title>
        <authorList>
            <person name="Lenz A.R."/>
            <person name="Galan-Vasquez E."/>
            <person name="Balbinot E."/>
            <person name="De Abreu F.P."/>
            <person name="De Oliveira N.S."/>
            <person name="Da Rosa L.O."/>
            <person name="De Avila E Silva S."/>
            <person name="Camassola M."/>
            <person name="Dillon A.J.P."/>
            <person name="Perez-Rueda E."/>
        </authorList>
    </citation>
    <scope>NUCLEOTIDE SEQUENCE</scope>
    <source>
        <strain evidence="14">S1M29</strain>
    </source>
</reference>
<comment type="caution">
    <text evidence="14">The sequence shown here is derived from an EMBL/GenBank/DDBJ whole genome shotgun (WGS) entry which is preliminary data.</text>
</comment>
<dbReference type="GO" id="GO:0006437">
    <property type="term" value="P:tyrosyl-tRNA aminoacylation"/>
    <property type="evidence" value="ECO:0007669"/>
    <property type="project" value="InterPro"/>
</dbReference>
<dbReference type="GO" id="GO:0005524">
    <property type="term" value="F:ATP binding"/>
    <property type="evidence" value="ECO:0007669"/>
    <property type="project" value="UniProtKB-KW"/>
</dbReference>